<feature type="domain" description="Chromosomal replication initiator protein DnaA ATPAse" evidence="2">
    <location>
        <begin position="15"/>
        <end position="161"/>
    </location>
</feature>
<protein>
    <submittedName>
        <fullName evidence="4">DNA replication initiation factor</fullName>
    </submittedName>
</protein>
<keyword evidence="5" id="KW-1185">Reference proteome</keyword>
<dbReference type="GO" id="GO:0032297">
    <property type="term" value="P:negative regulation of DNA-templated DNA replication initiation"/>
    <property type="evidence" value="ECO:0007669"/>
    <property type="project" value="InterPro"/>
</dbReference>
<accession>W0DG95</accession>
<dbReference type="InterPro" id="IPR055199">
    <property type="entry name" value="Hda_lid"/>
</dbReference>
<dbReference type="PANTHER" id="PTHR30050">
    <property type="entry name" value="CHROMOSOMAL REPLICATION INITIATOR PROTEIN DNAA"/>
    <property type="match status" value="1"/>
</dbReference>
<dbReference type="HOGENOM" id="CLU_072265_1_1_6"/>
<dbReference type="Pfam" id="PF00308">
    <property type="entry name" value="Bac_DnaA"/>
    <property type="match status" value="1"/>
</dbReference>
<feature type="domain" description="Hda lid" evidence="3">
    <location>
        <begin position="175"/>
        <end position="235"/>
    </location>
</feature>
<dbReference type="STRING" id="713585.THITH_02795"/>
<proteinExistence type="inferred from homology"/>
<keyword evidence="1" id="KW-0235">DNA replication</keyword>
<dbReference type="Pfam" id="PF22688">
    <property type="entry name" value="Hda_lid"/>
    <property type="match status" value="1"/>
</dbReference>
<dbReference type="InterPro" id="IPR027417">
    <property type="entry name" value="P-loop_NTPase"/>
</dbReference>
<dbReference type="KEGG" id="tti:THITH_02795"/>
<dbReference type="AlphaFoldDB" id="W0DG95"/>
<dbReference type="Gene3D" id="3.40.50.300">
    <property type="entry name" value="P-loop containing nucleotide triphosphate hydrolases"/>
    <property type="match status" value="1"/>
</dbReference>
<sequence length="244" mass="26763">MTHQQLPLDLRLRDSSRFETFHAGSNGLAVAAVQAVARPLAEAGRAERQVYLHGGAGSGKTHLLQAACHEAFSRGQRCGYLPLAEFEARDPAAVLEALDQLDLLVLDDLQAVAGHPGWERALFGLINRVRDRAGRLVLAARAGPDGIGCRLPDLVSRLAWGPVFRLEQPDEAGIRTILQQRAAQRGLTLGTAVADYLLRHESRDLDRLLRLLDRLDLAALAEQRRLTVPFVRAQLRRLSIADGD</sequence>
<name>W0DG95_9GAMM</name>
<dbReference type="EMBL" id="CP007029">
    <property type="protein sequence ID" value="AHE97381.1"/>
    <property type="molecule type" value="Genomic_DNA"/>
</dbReference>
<dbReference type="RefSeq" id="WP_041483385.1">
    <property type="nucleotide sequence ID" value="NZ_CP007029.1"/>
</dbReference>
<evidence type="ECO:0000259" key="3">
    <source>
        <dbReference type="Pfam" id="PF22688"/>
    </source>
</evidence>
<evidence type="ECO:0000313" key="5">
    <source>
        <dbReference type="Proteomes" id="UP000005289"/>
    </source>
</evidence>
<organism evidence="4 5">
    <name type="scientific">Thioalkalivibrio paradoxus ARh 1</name>
    <dbReference type="NCBI Taxonomy" id="713585"/>
    <lineage>
        <taxon>Bacteria</taxon>
        <taxon>Pseudomonadati</taxon>
        <taxon>Pseudomonadota</taxon>
        <taxon>Gammaproteobacteria</taxon>
        <taxon>Chromatiales</taxon>
        <taxon>Ectothiorhodospiraceae</taxon>
        <taxon>Thioalkalivibrio</taxon>
    </lineage>
</organism>
<dbReference type="NCBIfam" id="TIGR03420">
    <property type="entry name" value="DnaA_homol_Hda"/>
    <property type="match status" value="1"/>
</dbReference>
<reference evidence="4 5" key="1">
    <citation type="submission" date="2013-12" db="EMBL/GenBank/DDBJ databases">
        <authorList>
            <consortium name="DOE Joint Genome Institute"/>
            <person name="Muyzer G."/>
            <person name="Huntemann M."/>
            <person name="Han J."/>
            <person name="Chen A."/>
            <person name="Kyrpides N."/>
            <person name="Mavromatis K."/>
            <person name="Markowitz V."/>
            <person name="Palaniappan K."/>
            <person name="Ivanova N."/>
            <person name="Schaumberg A."/>
            <person name="Pati A."/>
            <person name="Liolios K."/>
            <person name="Nordberg H.P."/>
            <person name="Cantor M.N."/>
            <person name="Hua S.X."/>
            <person name="Woyke T."/>
        </authorList>
    </citation>
    <scope>NUCLEOTIDE SEQUENCE [LARGE SCALE GENOMIC DNA]</scope>
    <source>
        <strain evidence="4 5">ARh 1</strain>
    </source>
</reference>
<keyword evidence="4" id="KW-0396">Initiation factor</keyword>
<dbReference type="InterPro" id="IPR020591">
    <property type="entry name" value="Chromosome_initiator_DnaA-like"/>
</dbReference>
<gene>
    <name evidence="4" type="ORF">THITH_02795</name>
</gene>
<dbReference type="PRINTS" id="PR00051">
    <property type="entry name" value="DNAA"/>
</dbReference>
<dbReference type="GO" id="GO:0006270">
    <property type="term" value="P:DNA replication initiation"/>
    <property type="evidence" value="ECO:0007669"/>
    <property type="project" value="TreeGrafter"/>
</dbReference>
<dbReference type="PANTHER" id="PTHR30050:SF5">
    <property type="entry name" value="DNAA REGULATORY INACTIVATOR HDA"/>
    <property type="match status" value="1"/>
</dbReference>
<dbReference type="Proteomes" id="UP000005289">
    <property type="component" value="Chromosome"/>
</dbReference>
<evidence type="ECO:0000256" key="1">
    <source>
        <dbReference type="RuleBase" id="RU004227"/>
    </source>
</evidence>
<dbReference type="GO" id="GO:0003743">
    <property type="term" value="F:translation initiation factor activity"/>
    <property type="evidence" value="ECO:0007669"/>
    <property type="project" value="UniProtKB-KW"/>
</dbReference>
<dbReference type="Gene3D" id="1.10.8.60">
    <property type="match status" value="1"/>
</dbReference>
<dbReference type="InterPro" id="IPR013317">
    <property type="entry name" value="DnaA_dom"/>
</dbReference>
<keyword evidence="4" id="KW-0648">Protein biosynthesis</keyword>
<dbReference type="InterPro" id="IPR017788">
    <property type="entry name" value="Hda"/>
</dbReference>
<comment type="similarity">
    <text evidence="1">Belongs to the DnaA family.</text>
</comment>
<evidence type="ECO:0000259" key="2">
    <source>
        <dbReference type="Pfam" id="PF00308"/>
    </source>
</evidence>
<evidence type="ECO:0000313" key="4">
    <source>
        <dbReference type="EMBL" id="AHE97381.1"/>
    </source>
</evidence>
<dbReference type="SUPFAM" id="SSF52540">
    <property type="entry name" value="P-loop containing nucleoside triphosphate hydrolases"/>
    <property type="match status" value="1"/>
</dbReference>